<sequence>MKALELHSVSKVFGSQRALAGVDLELHAGEVHALLGQNGSGKSTLIKVLAGFHAPDGPAEASVLGAPLALGDAAAAYAAGLRFVHQDLALIDKLDVTDNLALGERYAGRRWLGHRRERAAAAAHLAAFGIDLDPDRLVGELSSSQRTMVAVVRALHPAAPPARVLVLDEVTASLPKTEVEQVFALIRRIRDDGGTVLYVTHRLEEVFAIADRVTVLRDARRVATSPVGRLDHDGLVELIVGRRLDEFYPAAPHSRDEVVLSARGLTGRTVTEVDLDVHRGEVLGIAGLAGSGREEIPYLLFGARPWTGGELRLGGTTYDALTPPAAIAHGLALIPADRAGEGATPSMSLRENLTLPRLRSNRAGWMSLSRERRESSAWLDRLRVVPADGEAPLSRLSGGNQQKVMLARWFRCDPAVLLLDEPTQGIDVGSKAAIYEQLTERTGQGLSVVVASTDHEELAAICDRVLVVAGGRIRAELSGRALTADAISKGILARPGDPVNQRGADRA</sequence>
<keyword evidence="11" id="KW-1185">Reference proteome</keyword>
<dbReference type="PANTHER" id="PTHR43790">
    <property type="entry name" value="CARBOHYDRATE TRANSPORT ATP-BINDING PROTEIN MG119-RELATED"/>
    <property type="match status" value="1"/>
</dbReference>
<dbReference type="PROSITE" id="PS00211">
    <property type="entry name" value="ABC_TRANSPORTER_1"/>
    <property type="match status" value="1"/>
</dbReference>
<evidence type="ECO:0000256" key="1">
    <source>
        <dbReference type="ARBA" id="ARBA00022448"/>
    </source>
</evidence>
<evidence type="ECO:0000256" key="2">
    <source>
        <dbReference type="ARBA" id="ARBA00022475"/>
    </source>
</evidence>
<reference evidence="10 11" key="1">
    <citation type="submission" date="2018-11" db="EMBL/GenBank/DDBJ databases">
        <title>Sequencing the genomes of 1000 actinobacteria strains.</title>
        <authorList>
            <person name="Klenk H.-P."/>
        </authorList>
    </citation>
    <scope>NUCLEOTIDE SEQUENCE [LARGE SCALE GENOMIC DNA]</scope>
    <source>
        <strain evidence="10 11">DSM 44254</strain>
    </source>
</reference>
<evidence type="ECO:0000313" key="11">
    <source>
        <dbReference type="Proteomes" id="UP000272400"/>
    </source>
</evidence>
<evidence type="ECO:0000256" key="7">
    <source>
        <dbReference type="ARBA" id="ARBA00022967"/>
    </source>
</evidence>
<dbReference type="RefSeq" id="WP_170201490.1">
    <property type="nucleotide sequence ID" value="NZ_RJKE01000001.1"/>
</dbReference>
<dbReference type="EMBL" id="RJKE01000001">
    <property type="protein sequence ID" value="ROO86685.1"/>
    <property type="molecule type" value="Genomic_DNA"/>
</dbReference>
<evidence type="ECO:0000259" key="9">
    <source>
        <dbReference type="PROSITE" id="PS50893"/>
    </source>
</evidence>
<evidence type="ECO:0000256" key="4">
    <source>
        <dbReference type="ARBA" id="ARBA00022737"/>
    </source>
</evidence>
<organism evidence="10 11">
    <name type="scientific">Actinocorallia herbida</name>
    <dbReference type="NCBI Taxonomy" id="58109"/>
    <lineage>
        <taxon>Bacteria</taxon>
        <taxon>Bacillati</taxon>
        <taxon>Actinomycetota</taxon>
        <taxon>Actinomycetes</taxon>
        <taxon>Streptosporangiales</taxon>
        <taxon>Thermomonosporaceae</taxon>
        <taxon>Actinocorallia</taxon>
    </lineage>
</organism>
<name>A0A3N1CZH7_9ACTN</name>
<dbReference type="CDD" id="cd03215">
    <property type="entry name" value="ABC_Carb_Monos_II"/>
    <property type="match status" value="1"/>
</dbReference>
<keyword evidence="5" id="KW-0547">Nucleotide-binding</keyword>
<dbReference type="CDD" id="cd03216">
    <property type="entry name" value="ABC_Carb_Monos_I"/>
    <property type="match status" value="1"/>
</dbReference>
<keyword evidence="7" id="KW-1278">Translocase</keyword>
<dbReference type="Pfam" id="PF00005">
    <property type="entry name" value="ABC_tran"/>
    <property type="match status" value="2"/>
</dbReference>
<evidence type="ECO:0000256" key="6">
    <source>
        <dbReference type="ARBA" id="ARBA00022840"/>
    </source>
</evidence>
<dbReference type="InterPro" id="IPR027417">
    <property type="entry name" value="P-loop_NTPase"/>
</dbReference>
<evidence type="ECO:0000256" key="3">
    <source>
        <dbReference type="ARBA" id="ARBA00022597"/>
    </source>
</evidence>
<keyword evidence="6 10" id="KW-0067">ATP-binding</keyword>
<keyword evidence="1" id="KW-0813">Transport</keyword>
<dbReference type="InterPro" id="IPR003593">
    <property type="entry name" value="AAA+_ATPase"/>
</dbReference>
<feature type="domain" description="ABC transporter" evidence="9">
    <location>
        <begin position="4"/>
        <end position="243"/>
    </location>
</feature>
<accession>A0A3N1CZH7</accession>
<dbReference type="InterPro" id="IPR017871">
    <property type="entry name" value="ABC_transporter-like_CS"/>
</dbReference>
<comment type="caution">
    <text evidence="10">The sequence shown here is derived from an EMBL/GenBank/DDBJ whole genome shotgun (WGS) entry which is preliminary data.</text>
</comment>
<feature type="domain" description="ABC transporter" evidence="9">
    <location>
        <begin position="254"/>
        <end position="495"/>
    </location>
</feature>
<evidence type="ECO:0000313" key="10">
    <source>
        <dbReference type="EMBL" id="ROO86685.1"/>
    </source>
</evidence>
<dbReference type="AlphaFoldDB" id="A0A3N1CZH7"/>
<dbReference type="InterPro" id="IPR003439">
    <property type="entry name" value="ABC_transporter-like_ATP-bd"/>
</dbReference>
<keyword evidence="2" id="KW-1003">Cell membrane</keyword>
<protein>
    <submittedName>
        <fullName evidence="10">Monosaccharide ABC transporter ATP-binding protein (CUT2 family)</fullName>
    </submittedName>
</protein>
<dbReference type="InterPro" id="IPR050107">
    <property type="entry name" value="ABC_carbohydrate_import_ATPase"/>
</dbReference>
<dbReference type="GO" id="GO:0016887">
    <property type="term" value="F:ATP hydrolysis activity"/>
    <property type="evidence" value="ECO:0007669"/>
    <property type="project" value="InterPro"/>
</dbReference>
<dbReference type="Proteomes" id="UP000272400">
    <property type="component" value="Unassembled WGS sequence"/>
</dbReference>
<proteinExistence type="predicted"/>
<dbReference type="PROSITE" id="PS50893">
    <property type="entry name" value="ABC_TRANSPORTER_2"/>
    <property type="match status" value="2"/>
</dbReference>
<dbReference type="Gene3D" id="3.40.50.300">
    <property type="entry name" value="P-loop containing nucleotide triphosphate hydrolases"/>
    <property type="match status" value="2"/>
</dbReference>
<evidence type="ECO:0000256" key="5">
    <source>
        <dbReference type="ARBA" id="ARBA00022741"/>
    </source>
</evidence>
<gene>
    <name evidence="10" type="ORF">EDD29_4262</name>
</gene>
<dbReference type="SMART" id="SM00382">
    <property type="entry name" value="AAA"/>
    <property type="match status" value="2"/>
</dbReference>
<keyword evidence="4" id="KW-0677">Repeat</keyword>
<evidence type="ECO:0000256" key="8">
    <source>
        <dbReference type="ARBA" id="ARBA00023136"/>
    </source>
</evidence>
<keyword evidence="3" id="KW-0762">Sugar transport</keyword>
<keyword evidence="8" id="KW-0472">Membrane</keyword>
<dbReference type="SUPFAM" id="SSF52540">
    <property type="entry name" value="P-loop containing nucleoside triphosphate hydrolases"/>
    <property type="match status" value="2"/>
</dbReference>
<dbReference type="GO" id="GO:0005524">
    <property type="term" value="F:ATP binding"/>
    <property type="evidence" value="ECO:0007669"/>
    <property type="project" value="UniProtKB-KW"/>
</dbReference>
<dbReference type="PANTHER" id="PTHR43790:SF3">
    <property type="entry name" value="D-ALLOSE IMPORT ATP-BINDING PROTEIN ALSA-RELATED"/>
    <property type="match status" value="1"/>
</dbReference>